<comment type="similarity">
    <text evidence="6">Belongs to the transcriptional regulatory Rex family.</text>
</comment>
<organism evidence="8 9">
    <name type="scientific">Candidatus Saganbacteria bacterium</name>
    <dbReference type="NCBI Taxonomy" id="2575572"/>
    <lineage>
        <taxon>Bacteria</taxon>
        <taxon>Bacillati</taxon>
        <taxon>Saganbacteria</taxon>
    </lineage>
</organism>
<keyword evidence="6" id="KW-0520">NAD</keyword>
<comment type="function">
    <text evidence="6">Modulates transcription in response to changes in cellular NADH/NAD(+) redox state.</text>
</comment>
<dbReference type="NCBIfam" id="NF003995">
    <property type="entry name" value="PRK05472.2-4"/>
    <property type="match status" value="1"/>
</dbReference>
<dbReference type="AlphaFoldDB" id="A0A833L1R4"/>
<accession>A0A833L1R4</accession>
<dbReference type="InterPro" id="IPR022876">
    <property type="entry name" value="Tscrpt_rep_Rex"/>
</dbReference>
<dbReference type="InterPro" id="IPR036291">
    <property type="entry name" value="NAD(P)-bd_dom_sf"/>
</dbReference>
<evidence type="ECO:0000256" key="5">
    <source>
        <dbReference type="ARBA" id="ARBA00023163"/>
    </source>
</evidence>
<dbReference type="GO" id="GO:0003677">
    <property type="term" value="F:DNA binding"/>
    <property type="evidence" value="ECO:0007669"/>
    <property type="project" value="UniProtKB-UniRule"/>
</dbReference>
<keyword evidence="3 6" id="KW-0805">Transcription regulation</keyword>
<keyword evidence="1 6" id="KW-0963">Cytoplasm</keyword>
<evidence type="ECO:0000256" key="3">
    <source>
        <dbReference type="ARBA" id="ARBA00023015"/>
    </source>
</evidence>
<comment type="subcellular location">
    <subcellularLocation>
        <location evidence="6">Cytoplasm</location>
    </subcellularLocation>
</comment>
<comment type="caution">
    <text evidence="6">Lacks conserved residue(s) required for the propagation of feature annotation.</text>
</comment>
<evidence type="ECO:0000256" key="2">
    <source>
        <dbReference type="ARBA" id="ARBA00022491"/>
    </source>
</evidence>
<dbReference type="EMBL" id="WPAF01000006">
    <property type="protein sequence ID" value="KAF0134689.1"/>
    <property type="molecule type" value="Genomic_DNA"/>
</dbReference>
<dbReference type="PANTHER" id="PTHR35786">
    <property type="entry name" value="REDOX-SENSING TRANSCRIPTIONAL REPRESSOR REX"/>
    <property type="match status" value="1"/>
</dbReference>
<feature type="domain" description="CoA-binding" evidence="7">
    <location>
        <begin position="56"/>
        <end position="157"/>
    </location>
</feature>
<dbReference type="Pfam" id="PF06971">
    <property type="entry name" value="Put_DNA-bind_N"/>
    <property type="match status" value="1"/>
</dbReference>
<dbReference type="NCBIfam" id="NF003994">
    <property type="entry name" value="PRK05472.2-3"/>
    <property type="match status" value="1"/>
</dbReference>
<keyword evidence="5 6" id="KW-0804">Transcription</keyword>
<dbReference type="HAMAP" id="MF_01131">
    <property type="entry name" value="Rex"/>
    <property type="match status" value="1"/>
</dbReference>
<dbReference type="InterPro" id="IPR036388">
    <property type="entry name" value="WH-like_DNA-bd_sf"/>
</dbReference>
<comment type="subunit">
    <text evidence="6">Homodimer.</text>
</comment>
<dbReference type="Pfam" id="PF02629">
    <property type="entry name" value="CoA_binding"/>
    <property type="match status" value="1"/>
</dbReference>
<dbReference type="SUPFAM" id="SSF51735">
    <property type="entry name" value="NAD(P)-binding Rossmann-fold domains"/>
    <property type="match status" value="1"/>
</dbReference>
<evidence type="ECO:0000256" key="1">
    <source>
        <dbReference type="ARBA" id="ARBA00022490"/>
    </source>
</evidence>
<feature type="binding site" evidence="6">
    <location>
        <begin position="67"/>
        <end position="72"/>
    </location>
    <ligand>
        <name>NAD(+)</name>
        <dbReference type="ChEBI" id="CHEBI:57540"/>
    </ligand>
</feature>
<protein>
    <recommendedName>
        <fullName evidence="6">Redox-sensing transcriptional repressor Rex</fullName>
    </recommendedName>
</protein>
<dbReference type="Gene3D" id="1.10.10.10">
    <property type="entry name" value="Winged helix-like DNA-binding domain superfamily/Winged helix DNA-binding domain"/>
    <property type="match status" value="1"/>
</dbReference>
<dbReference type="GO" id="GO:0005737">
    <property type="term" value="C:cytoplasm"/>
    <property type="evidence" value="ECO:0007669"/>
    <property type="project" value="UniProtKB-SubCell"/>
</dbReference>
<dbReference type="NCBIfam" id="NF003996">
    <property type="entry name" value="PRK05472.2-5"/>
    <property type="match status" value="1"/>
</dbReference>
<evidence type="ECO:0000259" key="7">
    <source>
        <dbReference type="SMART" id="SM00881"/>
    </source>
</evidence>
<comment type="caution">
    <text evidence="8">The sequence shown here is derived from an EMBL/GenBank/DDBJ whole genome shotgun (WGS) entry which is preliminary data.</text>
</comment>
<dbReference type="GO" id="GO:0051775">
    <property type="term" value="P:response to redox state"/>
    <property type="evidence" value="ECO:0007669"/>
    <property type="project" value="InterPro"/>
</dbReference>
<evidence type="ECO:0000256" key="4">
    <source>
        <dbReference type="ARBA" id="ARBA00023125"/>
    </source>
</evidence>
<keyword evidence="2 6" id="KW-0678">Repressor</keyword>
<dbReference type="SMART" id="SM00881">
    <property type="entry name" value="CoA_binding"/>
    <property type="match status" value="1"/>
</dbReference>
<dbReference type="GO" id="GO:0003700">
    <property type="term" value="F:DNA-binding transcription factor activity"/>
    <property type="evidence" value="ECO:0007669"/>
    <property type="project" value="UniProtKB-UniRule"/>
</dbReference>
<evidence type="ECO:0000256" key="6">
    <source>
        <dbReference type="HAMAP-Rule" id="MF_01131"/>
    </source>
</evidence>
<dbReference type="PANTHER" id="PTHR35786:SF1">
    <property type="entry name" value="REDOX-SENSING TRANSCRIPTIONAL REPRESSOR REX 1"/>
    <property type="match status" value="1"/>
</dbReference>
<name>A0A833L1R4_UNCSA</name>
<dbReference type="SUPFAM" id="SSF46785">
    <property type="entry name" value="Winged helix' DNA-binding domain"/>
    <property type="match status" value="1"/>
</dbReference>
<dbReference type="Gene3D" id="3.40.50.720">
    <property type="entry name" value="NAD(P)-binding Rossmann-like Domain"/>
    <property type="match status" value="1"/>
</dbReference>
<proteinExistence type="inferred from homology"/>
<evidence type="ECO:0000313" key="8">
    <source>
        <dbReference type="EMBL" id="KAF0134689.1"/>
    </source>
</evidence>
<dbReference type="InterPro" id="IPR036390">
    <property type="entry name" value="WH_DNA-bd_sf"/>
</dbReference>
<sequence>MLQQGTKMISSRGLADLLEIMDSQVRKDLSYFGKLGKRGAGYDILELRNKIAEILGIKSKKNICIVGMGNLGSALSAYKGFEELGFNISLVFDVSEQKVGHKIKGQICSNYSDLLKLIKENSIKIAILTVPANSAQETALALEKSGIKAILNFTPVKLTLSKAVKIRNVDLALELKTLSFFTED</sequence>
<dbReference type="InterPro" id="IPR003781">
    <property type="entry name" value="CoA-bd"/>
</dbReference>
<reference evidence="8 9" key="1">
    <citation type="submission" date="2019-12" db="EMBL/GenBank/DDBJ databases">
        <authorList>
            <person name="Wolfe R."/>
            <person name="Danczak R."/>
            <person name="Wilkins M."/>
        </authorList>
    </citation>
    <scope>NUCLEOTIDE SEQUENCE [LARGE SCALE GENOMIC DNA]</scope>
    <source>
        <strain evidence="8">X2_MaxBin.013</strain>
    </source>
</reference>
<evidence type="ECO:0000313" key="9">
    <source>
        <dbReference type="Proteomes" id="UP000488506"/>
    </source>
</evidence>
<gene>
    <name evidence="6" type="primary">rex</name>
    <name evidence="8" type="ORF">FD145_520</name>
</gene>
<dbReference type="Proteomes" id="UP000488506">
    <property type="component" value="Unassembled WGS sequence"/>
</dbReference>
<keyword evidence="4 6" id="KW-0238">DNA-binding</keyword>
<dbReference type="InterPro" id="IPR009718">
    <property type="entry name" value="Rex_DNA-bd_C_dom"/>
</dbReference>
<dbReference type="GO" id="GO:0045892">
    <property type="term" value="P:negative regulation of DNA-templated transcription"/>
    <property type="evidence" value="ECO:0007669"/>
    <property type="project" value="InterPro"/>
</dbReference>